<gene>
    <name evidence="3" type="ORF">J8A68_003429</name>
</gene>
<dbReference type="InterPro" id="IPR019832">
    <property type="entry name" value="Mn/Fe_SOD_C"/>
</dbReference>
<sequence length="259" mass="30354">MFTSSRQAARHCTPICKQYFRSVHTVPRLTQKVDAGINGLYSQEQTRMAWFDYQDYLVKNLTLLTNGTANETRSPYQILLNTAKQPVNQHVFHYASQAHNNHFFFEQLANKEEAQLTRPSRFIMDRLIRNDIPDISVLKEKMLTLAENSVGQGWVFLVETPYKSFQIIKCNNDGTPYYYGKNQSLDLNGGVDESAYQYLENLKERAAKRERDYNLPILAISFWDQSYIKDYGLGGKKEYLERVWDCIDWNVINKRFFQV</sequence>
<proteinExistence type="predicted"/>
<dbReference type="PANTHER" id="PTHR43595">
    <property type="entry name" value="37S RIBOSOMAL PROTEIN S26, MITOCHONDRIAL"/>
    <property type="match status" value="1"/>
</dbReference>
<accession>A0A8J5UME6</accession>
<dbReference type="GO" id="GO:0004784">
    <property type="term" value="F:superoxide dismutase activity"/>
    <property type="evidence" value="ECO:0007669"/>
    <property type="project" value="InterPro"/>
</dbReference>
<evidence type="ECO:0000259" key="2">
    <source>
        <dbReference type="Pfam" id="PF02777"/>
    </source>
</evidence>
<protein>
    <recommendedName>
        <fullName evidence="2">Manganese/iron superoxide dismutase C-terminal domain-containing protein</fullName>
    </recommendedName>
</protein>
<reference evidence="3 4" key="1">
    <citation type="journal article" date="2021" name="DNA Res.">
        <title>Genome analysis of Candida subhashii reveals its hybrid nature and dual mitochondrial genome conformations.</title>
        <authorList>
            <person name="Mixao V."/>
            <person name="Hegedusova E."/>
            <person name="Saus E."/>
            <person name="Pryszcz L.P."/>
            <person name="Cillingova A."/>
            <person name="Nosek J."/>
            <person name="Gabaldon T."/>
        </authorList>
    </citation>
    <scope>NUCLEOTIDE SEQUENCE [LARGE SCALE GENOMIC DNA]</scope>
    <source>
        <strain evidence="3 4">CBS 10753</strain>
    </source>
</reference>
<dbReference type="Proteomes" id="UP000694255">
    <property type="component" value="Unassembled WGS sequence"/>
</dbReference>
<organism evidence="3 4">
    <name type="scientific">[Candida] subhashii</name>
    <dbReference type="NCBI Taxonomy" id="561895"/>
    <lineage>
        <taxon>Eukaryota</taxon>
        <taxon>Fungi</taxon>
        <taxon>Dikarya</taxon>
        <taxon>Ascomycota</taxon>
        <taxon>Saccharomycotina</taxon>
        <taxon>Pichiomycetes</taxon>
        <taxon>Debaryomycetaceae</taxon>
        <taxon>Spathaspora</taxon>
    </lineage>
</organism>
<name>A0A8J5UME6_9ASCO</name>
<comment type="caution">
    <text evidence="3">The sequence shown here is derived from an EMBL/GenBank/DDBJ whole genome shotgun (WGS) entry which is preliminary data.</text>
</comment>
<comment type="function">
    <text evidence="1">Component of the mitochondrial ribosome (mitoribosome), a dedicated translation machinery responsible for the synthesis of mitochondrial genome-encoded proteins, including at least some of the essential transmembrane subunits of the mitochondrial respiratory chain. The mitoribosomes are attached to the mitochondrial inner membrane and translation products are cotranslationally integrated into the membrane.</text>
</comment>
<dbReference type="OrthoDB" id="275227at2759"/>
<dbReference type="RefSeq" id="XP_049263280.1">
    <property type="nucleotide sequence ID" value="XM_049407284.1"/>
</dbReference>
<dbReference type="Pfam" id="PF02777">
    <property type="entry name" value="Sod_Fe_C"/>
    <property type="match status" value="1"/>
</dbReference>
<evidence type="ECO:0000313" key="4">
    <source>
        <dbReference type="Proteomes" id="UP000694255"/>
    </source>
</evidence>
<dbReference type="EMBL" id="JAGSYN010000152">
    <property type="protein sequence ID" value="KAG7663047.1"/>
    <property type="molecule type" value="Genomic_DNA"/>
</dbReference>
<keyword evidence="4" id="KW-1185">Reference proteome</keyword>
<dbReference type="GO" id="GO:0005737">
    <property type="term" value="C:cytoplasm"/>
    <property type="evidence" value="ECO:0007669"/>
    <property type="project" value="TreeGrafter"/>
</dbReference>
<dbReference type="PANTHER" id="PTHR43595:SF2">
    <property type="entry name" value="SMALL RIBOSOMAL SUBUNIT PROTEIN MS42"/>
    <property type="match status" value="1"/>
</dbReference>
<dbReference type="GeneID" id="73470229"/>
<evidence type="ECO:0000313" key="3">
    <source>
        <dbReference type="EMBL" id="KAG7663047.1"/>
    </source>
</evidence>
<dbReference type="AlphaFoldDB" id="A0A8J5UME6"/>
<dbReference type="GO" id="GO:0046872">
    <property type="term" value="F:metal ion binding"/>
    <property type="evidence" value="ECO:0007669"/>
    <property type="project" value="InterPro"/>
</dbReference>
<evidence type="ECO:0000256" key="1">
    <source>
        <dbReference type="ARBA" id="ARBA00037226"/>
    </source>
</evidence>
<feature type="domain" description="Manganese/iron superoxide dismutase C-terminal" evidence="2">
    <location>
        <begin position="211"/>
        <end position="255"/>
    </location>
</feature>